<dbReference type="PANTHER" id="PTHR10000">
    <property type="entry name" value="PHOSPHOSERINE PHOSPHATASE"/>
    <property type="match status" value="1"/>
</dbReference>
<dbReference type="Pfam" id="PF08282">
    <property type="entry name" value="Hydrolase_3"/>
    <property type="match status" value="1"/>
</dbReference>
<organism evidence="1 2">
    <name type="scientific">Stecheria intestinalis</name>
    <dbReference type="NCBI Taxonomy" id="2606630"/>
    <lineage>
        <taxon>Bacteria</taxon>
        <taxon>Bacillati</taxon>
        <taxon>Bacillota</taxon>
        <taxon>Erysipelotrichia</taxon>
        <taxon>Erysipelotrichales</taxon>
        <taxon>Erysipelotrichaceae</taxon>
        <taxon>Stecheria</taxon>
    </lineage>
</organism>
<dbReference type="SFLD" id="SFLDG01140">
    <property type="entry name" value="C2.B:_Phosphomannomutase_and_P"/>
    <property type="match status" value="1"/>
</dbReference>
<dbReference type="Proteomes" id="UP000461880">
    <property type="component" value="Unassembled WGS sequence"/>
</dbReference>
<evidence type="ECO:0000313" key="1">
    <source>
        <dbReference type="EMBL" id="MSS58587.1"/>
    </source>
</evidence>
<dbReference type="SFLD" id="SFLDS00003">
    <property type="entry name" value="Haloacid_Dehalogenase"/>
    <property type="match status" value="1"/>
</dbReference>
<dbReference type="InterPro" id="IPR006379">
    <property type="entry name" value="HAD-SF_hydro_IIB"/>
</dbReference>
<dbReference type="SUPFAM" id="SSF56784">
    <property type="entry name" value="HAD-like"/>
    <property type="match status" value="1"/>
</dbReference>
<proteinExistence type="predicted"/>
<accession>A0A7X2NS52</accession>
<keyword evidence="2" id="KW-1185">Reference proteome</keyword>
<dbReference type="GO" id="GO:0005829">
    <property type="term" value="C:cytosol"/>
    <property type="evidence" value="ECO:0007669"/>
    <property type="project" value="TreeGrafter"/>
</dbReference>
<dbReference type="InterPro" id="IPR000150">
    <property type="entry name" value="Cof"/>
</dbReference>
<dbReference type="GO" id="GO:0016791">
    <property type="term" value="F:phosphatase activity"/>
    <property type="evidence" value="ECO:0007669"/>
    <property type="project" value="UniProtKB-ARBA"/>
</dbReference>
<reference evidence="1 2" key="1">
    <citation type="submission" date="2019-08" db="EMBL/GenBank/DDBJ databases">
        <title>In-depth cultivation of the pig gut microbiome towards novel bacterial diversity and tailored functional studies.</title>
        <authorList>
            <person name="Wylensek D."/>
            <person name="Hitch T.C.A."/>
            <person name="Clavel T."/>
        </authorList>
    </citation>
    <scope>NUCLEOTIDE SEQUENCE [LARGE SCALE GENOMIC DNA]</scope>
    <source>
        <strain evidence="1 2">Oil+RF-744-GAM-WT-6</strain>
    </source>
</reference>
<dbReference type="GO" id="GO:0000287">
    <property type="term" value="F:magnesium ion binding"/>
    <property type="evidence" value="ECO:0007669"/>
    <property type="project" value="TreeGrafter"/>
</dbReference>
<name>A0A7X2NS52_9FIRM</name>
<dbReference type="NCBIfam" id="TIGR00099">
    <property type="entry name" value="Cof-subfamily"/>
    <property type="match status" value="1"/>
</dbReference>
<gene>
    <name evidence="1" type="ORF">FYJ51_06675</name>
</gene>
<dbReference type="EMBL" id="VUMN01000013">
    <property type="protein sequence ID" value="MSS58587.1"/>
    <property type="molecule type" value="Genomic_DNA"/>
</dbReference>
<dbReference type="InterPro" id="IPR036412">
    <property type="entry name" value="HAD-like_sf"/>
</dbReference>
<dbReference type="RefSeq" id="WP_154504400.1">
    <property type="nucleotide sequence ID" value="NZ_VUMN01000013.1"/>
</dbReference>
<dbReference type="InterPro" id="IPR023214">
    <property type="entry name" value="HAD_sf"/>
</dbReference>
<dbReference type="AlphaFoldDB" id="A0A7X2NS52"/>
<protein>
    <submittedName>
        <fullName evidence="1">HAD family phosphatase</fullName>
    </submittedName>
</protein>
<dbReference type="NCBIfam" id="TIGR01484">
    <property type="entry name" value="HAD-SF-IIB"/>
    <property type="match status" value="1"/>
</dbReference>
<dbReference type="Gene3D" id="3.40.50.1000">
    <property type="entry name" value="HAD superfamily/HAD-like"/>
    <property type="match status" value="1"/>
</dbReference>
<dbReference type="Gene3D" id="3.30.1240.10">
    <property type="match status" value="1"/>
</dbReference>
<dbReference type="PANTHER" id="PTHR10000:SF25">
    <property type="entry name" value="PHOSPHATASE YKRA-RELATED"/>
    <property type="match status" value="1"/>
</dbReference>
<comment type="caution">
    <text evidence="1">The sequence shown here is derived from an EMBL/GenBank/DDBJ whole genome shotgun (WGS) entry which is preliminary data.</text>
</comment>
<evidence type="ECO:0000313" key="2">
    <source>
        <dbReference type="Proteomes" id="UP000461880"/>
    </source>
</evidence>
<sequence length="274" mass="30962">MKYIFLDIDGTLFSSRINGVPESALKAVRIAREKGSRIFLCTGRSLAECADYFRFDTNGFLFGAGAMIYADGKRIYDHPFESSEVQKIKDLIRSCGFCWMAEGAAGAYYDEDSKYYIAKYYAGHEVTDPDEARYLCVKHNVYPEMYEDADEKIYKFCAYAPYDSDYSRLRNSLPDQCALNFSYHSPEMFDCAEITDKTINKATGIQRVLEYFHADRSEAVGIGDSENDIPMMHACGIGIAMGNAMPSVKEQADWVTTDILDDGIWNAFEHIGIL</sequence>